<gene>
    <name evidence="1" type="ORF">L6164_026335</name>
</gene>
<organism evidence="1 2">
    <name type="scientific">Bauhinia variegata</name>
    <name type="common">Purple orchid tree</name>
    <name type="synonym">Phanera variegata</name>
    <dbReference type="NCBI Taxonomy" id="167791"/>
    <lineage>
        <taxon>Eukaryota</taxon>
        <taxon>Viridiplantae</taxon>
        <taxon>Streptophyta</taxon>
        <taxon>Embryophyta</taxon>
        <taxon>Tracheophyta</taxon>
        <taxon>Spermatophyta</taxon>
        <taxon>Magnoliopsida</taxon>
        <taxon>eudicotyledons</taxon>
        <taxon>Gunneridae</taxon>
        <taxon>Pentapetalae</taxon>
        <taxon>rosids</taxon>
        <taxon>fabids</taxon>
        <taxon>Fabales</taxon>
        <taxon>Fabaceae</taxon>
        <taxon>Cercidoideae</taxon>
        <taxon>Cercideae</taxon>
        <taxon>Bauhiniinae</taxon>
        <taxon>Bauhinia</taxon>
    </lineage>
</organism>
<accession>A0ACB9LQ80</accession>
<comment type="caution">
    <text evidence="1">The sequence shown here is derived from an EMBL/GenBank/DDBJ whole genome shotgun (WGS) entry which is preliminary data.</text>
</comment>
<protein>
    <submittedName>
        <fullName evidence="1">Uncharacterized protein</fullName>
    </submittedName>
</protein>
<keyword evidence="2" id="KW-1185">Reference proteome</keyword>
<name>A0ACB9LQ80_BAUVA</name>
<proteinExistence type="predicted"/>
<evidence type="ECO:0000313" key="1">
    <source>
        <dbReference type="EMBL" id="KAI4313349.1"/>
    </source>
</evidence>
<dbReference type="EMBL" id="CM039436">
    <property type="protein sequence ID" value="KAI4313349.1"/>
    <property type="molecule type" value="Genomic_DNA"/>
</dbReference>
<dbReference type="Proteomes" id="UP000828941">
    <property type="component" value="Chromosome 11"/>
</dbReference>
<reference evidence="1 2" key="1">
    <citation type="journal article" date="2022" name="DNA Res.">
        <title>Chromosomal-level genome assembly of the orchid tree Bauhinia variegata (Leguminosae; Cercidoideae) supports the allotetraploid origin hypothesis of Bauhinia.</title>
        <authorList>
            <person name="Zhong Y."/>
            <person name="Chen Y."/>
            <person name="Zheng D."/>
            <person name="Pang J."/>
            <person name="Liu Y."/>
            <person name="Luo S."/>
            <person name="Meng S."/>
            <person name="Qian L."/>
            <person name="Wei D."/>
            <person name="Dai S."/>
            <person name="Zhou R."/>
        </authorList>
    </citation>
    <scope>NUCLEOTIDE SEQUENCE [LARGE SCALE GENOMIC DNA]</scope>
    <source>
        <strain evidence="1">BV-YZ2020</strain>
    </source>
</reference>
<evidence type="ECO:0000313" key="2">
    <source>
        <dbReference type="Proteomes" id="UP000828941"/>
    </source>
</evidence>
<sequence length="125" mass="14269">MMTLIPILAIAASKGWSLQQMDVKSVFLHGNLKEEVYITPPSGLFYAPSSGVCKLKRSLYGLKKALRNWFDKFRSTLISFSFVQSWFMFLGTSLIAWKSKKQDQVFKSSTESEYRAMSSTYSEIV</sequence>